<name>A0ABV6V9A0_9ACTN</name>
<dbReference type="InterPro" id="IPR047789">
    <property type="entry name" value="CU044_5270-like"/>
</dbReference>
<comment type="caution">
    <text evidence="1">The sequence shown here is derived from an EMBL/GenBank/DDBJ whole genome shotgun (WGS) entry which is preliminary data.</text>
</comment>
<dbReference type="Proteomes" id="UP001592582">
    <property type="component" value="Unassembled WGS sequence"/>
</dbReference>
<sequence>MNATEPRPERAAREELARLLPVPAERDLPTDRSTLHRENLMRHFTSDAPAAAPVPADPQAGPSADPSAGPSAGPSTDRHVDRYAPRPRPRRPLLLRPALLAPLVAAALVGALAVGAHQHSAADHSSTQAAGAVPDPVIAVLPGSTAGLSSTLGRIADAASVQPVFTVKPDQYVYTKTVSQFAGASQEKTFDSPWVMYPVTHRETWYSQRPGTEDSFYRENGQDVTLHADSSTVGINNPTYAWTAALPTDPAALLAEVYADTRDSGTAESSGPDQAAFAAIGELLGDSVMPPKVEAALYRAVARIPGVVLLPDAVDAAGRHGIGVARVDNHSSERSEWIFDKDSLRYLGERDYLVHDTVNGKAGMLIGVSAVLARGVADTKGGAPVATE</sequence>
<evidence type="ECO:0000313" key="2">
    <source>
        <dbReference type="Proteomes" id="UP001592582"/>
    </source>
</evidence>
<proteinExistence type="predicted"/>
<evidence type="ECO:0000313" key="1">
    <source>
        <dbReference type="EMBL" id="MFC1410304.1"/>
    </source>
</evidence>
<dbReference type="NCBIfam" id="NF038083">
    <property type="entry name" value="CU044_5270_fam"/>
    <property type="match status" value="1"/>
</dbReference>
<reference evidence="1 2" key="1">
    <citation type="submission" date="2024-09" db="EMBL/GenBank/DDBJ databases">
        <authorList>
            <person name="Lee S.D."/>
        </authorList>
    </citation>
    <scope>NUCLEOTIDE SEQUENCE [LARGE SCALE GENOMIC DNA]</scope>
    <source>
        <strain evidence="1 2">N1-1</strain>
    </source>
</reference>
<accession>A0ABV6V9A0</accession>
<protein>
    <submittedName>
        <fullName evidence="1">CU044_5270 family protein</fullName>
    </submittedName>
</protein>
<dbReference type="EMBL" id="JBHEZX010000005">
    <property type="protein sequence ID" value="MFC1410304.1"/>
    <property type="molecule type" value="Genomic_DNA"/>
</dbReference>
<keyword evidence="2" id="KW-1185">Reference proteome</keyword>
<gene>
    <name evidence="1" type="ORF">ACEZDG_13610</name>
</gene>
<organism evidence="1 2">
    <name type="scientific">Streptacidiphilus alkalitolerans</name>
    <dbReference type="NCBI Taxonomy" id="3342712"/>
    <lineage>
        <taxon>Bacteria</taxon>
        <taxon>Bacillati</taxon>
        <taxon>Actinomycetota</taxon>
        <taxon>Actinomycetes</taxon>
        <taxon>Kitasatosporales</taxon>
        <taxon>Streptomycetaceae</taxon>
        <taxon>Streptacidiphilus</taxon>
    </lineage>
</organism>